<dbReference type="NCBIfam" id="TIGR00706">
    <property type="entry name" value="SppA_dom"/>
    <property type="match status" value="1"/>
</dbReference>
<proteinExistence type="inferred from homology"/>
<dbReference type="EMBL" id="LIZX01000217">
    <property type="protein sequence ID" value="KPJ63822.1"/>
    <property type="molecule type" value="Genomic_DNA"/>
</dbReference>
<keyword evidence="4" id="KW-0720">Serine protease</keyword>
<dbReference type="Proteomes" id="UP000051861">
    <property type="component" value="Unassembled WGS sequence"/>
</dbReference>
<sequence>MLKLFNCFMVVLLAVSPCFAHGIGDFALKRGIGVRAAGMGGAYTAIADDGSAIFYNPAGLAEPGFAYTFGNPDTAERDVAGSFELVKLGYLGYGSWNMKNAAGDEASATVLGFGNRSGWLNWGMSYKGANWTISGTKNEGWSSDIGFLLRISPQVKIGILAQDVLTSKDFIVPASGRLGIGIKPLDGRLLLGADIEIEKSSLGYGHLGIEADVVKGVSIRGGVDRGRPTAGITLDLAFFSFDYAALFHEDGQTRQRFETGIKILPKRERPFSIIRPKEYALIDVSGAIKGGRTEYSFLGGLRPGLDSILSQIRRASKDSSIDGIMLRIGGFGGGLGGMAVVQEMRAELLRARKQGKKIVAYVEGSAVGDEYYLAAVADKIVAPPGAAIGGFGRSVEIYRLKGLYEKIGIEWQVFAKGKYKATFDPFRSEMTKEQEEMVKGLVADLYRQMLTDIAVDRKMKLEKIKEIGDGVIFPARVAKSMGLIDEVGYYKDARKIAAEILEEKKEEARIVEPRLIEPEEVFLTRVFGVAVIEIDGEIVSGAGGENIIFGGRYVGSETIANYIRKASDDMFIKAIILRIDSPGGSAVAAGEIYKSIQYAKEKNKVVIASIGSIGLSGGYYIAAAADKIVADRSSMTGSIGVIGYLPVYAELLKKIDVKTEVVKEGAHADMFSGLRKLTTVEISVIESLQEEGYDEFIQAVVAGRKLSTEEVEEAAQGQIYTGSQALELKLVDKLGAFSDAIDLAKEEAEIMGEPRLIFYHEPSFFFSFGEGIVESLGLRGWPLWKLKYN</sequence>
<dbReference type="PANTHER" id="PTHR33209:SF1">
    <property type="entry name" value="PEPTIDASE S49 DOMAIN-CONTAINING PROTEIN"/>
    <property type="match status" value="1"/>
</dbReference>
<reference evidence="7 8" key="1">
    <citation type="journal article" date="2015" name="Microbiome">
        <title>Genomic resolution of linkages in carbon, nitrogen, and sulfur cycling among widespread estuary sediment bacteria.</title>
        <authorList>
            <person name="Baker B.J."/>
            <person name="Lazar C.S."/>
            <person name="Teske A.P."/>
            <person name="Dick G.J."/>
        </authorList>
    </citation>
    <scope>NUCLEOTIDE SEQUENCE [LARGE SCALE GENOMIC DNA]</scope>
    <source>
        <strain evidence="7">DG_54_3</strain>
    </source>
</reference>
<keyword evidence="5" id="KW-0732">Signal</keyword>
<protein>
    <recommendedName>
        <fullName evidence="6">Peptidase S49 domain-containing protein</fullName>
    </recommendedName>
</protein>
<feature type="signal peptide" evidence="5">
    <location>
        <begin position="1"/>
        <end position="20"/>
    </location>
</feature>
<dbReference type="SUPFAM" id="SSF52096">
    <property type="entry name" value="ClpP/crotonase"/>
    <property type="match status" value="2"/>
</dbReference>
<dbReference type="InterPro" id="IPR002142">
    <property type="entry name" value="Peptidase_S49"/>
</dbReference>
<comment type="similarity">
    <text evidence="1">Belongs to the peptidase S49 family.</text>
</comment>
<dbReference type="InterPro" id="IPR047272">
    <property type="entry name" value="S49_SppA_C"/>
</dbReference>
<organism evidence="7 8">
    <name type="scientific">candidate division WOR-1 bacterium DG_54_3</name>
    <dbReference type="NCBI Taxonomy" id="1703775"/>
    <lineage>
        <taxon>Bacteria</taxon>
        <taxon>Bacillati</taxon>
        <taxon>Saganbacteria</taxon>
    </lineage>
</organism>
<dbReference type="PANTHER" id="PTHR33209">
    <property type="entry name" value="PROTEASE 4"/>
    <property type="match status" value="1"/>
</dbReference>
<keyword evidence="3" id="KW-0378">Hydrolase</keyword>
<dbReference type="Gene3D" id="3.90.226.10">
    <property type="entry name" value="2-enoyl-CoA Hydratase, Chain A, domain 1"/>
    <property type="match status" value="2"/>
</dbReference>
<dbReference type="Pfam" id="PF01343">
    <property type="entry name" value="Peptidase_S49"/>
    <property type="match status" value="2"/>
</dbReference>
<evidence type="ECO:0000313" key="7">
    <source>
        <dbReference type="EMBL" id="KPJ63822.1"/>
    </source>
</evidence>
<dbReference type="Gene3D" id="6.20.330.10">
    <property type="match status" value="2"/>
</dbReference>
<gene>
    <name evidence="7" type="ORF">AMJ44_13910</name>
</gene>
<dbReference type="GO" id="GO:0008236">
    <property type="term" value="F:serine-type peptidase activity"/>
    <property type="evidence" value="ECO:0007669"/>
    <property type="project" value="UniProtKB-KW"/>
</dbReference>
<evidence type="ECO:0000256" key="1">
    <source>
        <dbReference type="ARBA" id="ARBA00008683"/>
    </source>
</evidence>
<name>A0A0S7XMW8_UNCSA</name>
<comment type="caution">
    <text evidence="7">The sequence shown here is derived from an EMBL/GenBank/DDBJ whole genome shotgun (WGS) entry which is preliminary data.</text>
</comment>
<dbReference type="AlphaFoldDB" id="A0A0S7XMW8"/>
<dbReference type="InterPro" id="IPR047217">
    <property type="entry name" value="S49_SppA_67K_type_N"/>
</dbReference>
<dbReference type="SUPFAM" id="SSF56935">
    <property type="entry name" value="Porins"/>
    <property type="match status" value="1"/>
</dbReference>
<dbReference type="InterPro" id="IPR004635">
    <property type="entry name" value="Pept_S49_SppA"/>
</dbReference>
<dbReference type="Gene3D" id="2.40.160.60">
    <property type="entry name" value="Outer membrane protein transport protein (OMPP1/FadL/TodX)"/>
    <property type="match status" value="1"/>
</dbReference>
<feature type="chain" id="PRO_5006640134" description="Peptidase S49 domain-containing protein" evidence="5">
    <location>
        <begin position="21"/>
        <end position="789"/>
    </location>
</feature>
<dbReference type="GO" id="GO:0006508">
    <property type="term" value="P:proteolysis"/>
    <property type="evidence" value="ECO:0007669"/>
    <property type="project" value="UniProtKB-KW"/>
</dbReference>
<evidence type="ECO:0000259" key="6">
    <source>
        <dbReference type="Pfam" id="PF01343"/>
    </source>
</evidence>
<accession>A0A0S7XMW8</accession>
<dbReference type="InterPro" id="IPR029045">
    <property type="entry name" value="ClpP/crotonase-like_dom_sf"/>
</dbReference>
<evidence type="ECO:0000256" key="2">
    <source>
        <dbReference type="ARBA" id="ARBA00022670"/>
    </source>
</evidence>
<keyword evidence="2" id="KW-0645">Protease</keyword>
<dbReference type="CDD" id="cd07018">
    <property type="entry name" value="S49_SppA_67K_type"/>
    <property type="match status" value="1"/>
</dbReference>
<feature type="domain" description="Peptidase S49" evidence="6">
    <location>
        <begin position="600"/>
        <end position="750"/>
    </location>
</feature>
<evidence type="ECO:0000256" key="3">
    <source>
        <dbReference type="ARBA" id="ARBA00022801"/>
    </source>
</evidence>
<evidence type="ECO:0000256" key="5">
    <source>
        <dbReference type="SAM" id="SignalP"/>
    </source>
</evidence>
<feature type="domain" description="Peptidase S49" evidence="6">
    <location>
        <begin position="351"/>
        <end position="499"/>
    </location>
</feature>
<evidence type="ECO:0000313" key="8">
    <source>
        <dbReference type="Proteomes" id="UP000051861"/>
    </source>
</evidence>
<evidence type="ECO:0000256" key="4">
    <source>
        <dbReference type="ARBA" id="ARBA00022825"/>
    </source>
</evidence>
<dbReference type="CDD" id="cd07023">
    <property type="entry name" value="S49_Sppa_N_C"/>
    <property type="match status" value="1"/>
</dbReference>